<accession>A0A2P2PWS8</accession>
<reference evidence="1" key="1">
    <citation type="submission" date="2018-02" db="EMBL/GenBank/DDBJ databases">
        <title>Rhizophora mucronata_Transcriptome.</title>
        <authorList>
            <person name="Meera S.P."/>
            <person name="Sreeshan A."/>
            <person name="Augustine A."/>
        </authorList>
    </citation>
    <scope>NUCLEOTIDE SEQUENCE</scope>
    <source>
        <tissue evidence="1">Leaf</tissue>
    </source>
</reference>
<protein>
    <submittedName>
        <fullName evidence="1">Uncharacterized protein</fullName>
    </submittedName>
</protein>
<proteinExistence type="predicted"/>
<dbReference type="EMBL" id="GGEC01078710">
    <property type="protein sequence ID" value="MBX59194.1"/>
    <property type="molecule type" value="Transcribed_RNA"/>
</dbReference>
<sequence length="39" mass="4752">MHYVFFGLFVIFFLPKTKKNKVSKKFVIIEKHLNCFVFI</sequence>
<dbReference type="AlphaFoldDB" id="A0A2P2PWS8"/>
<evidence type="ECO:0000313" key="1">
    <source>
        <dbReference type="EMBL" id="MBX59194.1"/>
    </source>
</evidence>
<organism evidence="1">
    <name type="scientific">Rhizophora mucronata</name>
    <name type="common">Asiatic mangrove</name>
    <dbReference type="NCBI Taxonomy" id="61149"/>
    <lineage>
        <taxon>Eukaryota</taxon>
        <taxon>Viridiplantae</taxon>
        <taxon>Streptophyta</taxon>
        <taxon>Embryophyta</taxon>
        <taxon>Tracheophyta</taxon>
        <taxon>Spermatophyta</taxon>
        <taxon>Magnoliopsida</taxon>
        <taxon>eudicotyledons</taxon>
        <taxon>Gunneridae</taxon>
        <taxon>Pentapetalae</taxon>
        <taxon>rosids</taxon>
        <taxon>fabids</taxon>
        <taxon>Malpighiales</taxon>
        <taxon>Rhizophoraceae</taxon>
        <taxon>Rhizophora</taxon>
    </lineage>
</organism>
<name>A0A2P2PWS8_RHIMU</name>